<dbReference type="EMBL" id="JPHD02000112">
    <property type="protein sequence ID" value="KGE51126.1"/>
    <property type="molecule type" value="Genomic_DNA"/>
</dbReference>
<reference evidence="1 2" key="1">
    <citation type="submission" date="2014-09" db="EMBL/GenBank/DDBJ databases">
        <title>A draft genome sequence for Xanthomonas axonopodis pv. vasculorum NCPPB 900.</title>
        <authorList>
            <person name="Harrison J."/>
            <person name="Studholme D.J."/>
        </authorList>
    </citation>
    <scope>NUCLEOTIDE SEQUENCE [LARGE SCALE GENOMIC DNA]</scope>
    <source>
        <strain evidence="1 2">NCPPB 900</strain>
    </source>
</reference>
<organism evidence="1 2">
    <name type="scientific">Xanthomonas axonopodis pv. vasculorum</name>
    <dbReference type="NCBI Taxonomy" id="325777"/>
    <lineage>
        <taxon>Bacteria</taxon>
        <taxon>Pseudomonadati</taxon>
        <taxon>Pseudomonadota</taxon>
        <taxon>Gammaproteobacteria</taxon>
        <taxon>Lysobacterales</taxon>
        <taxon>Lysobacteraceae</taxon>
        <taxon>Xanthomonas</taxon>
    </lineage>
</organism>
<protein>
    <recommendedName>
        <fullName evidence="3">SH3 domain-containing protein</fullName>
    </recommendedName>
</protein>
<dbReference type="STRING" id="325777.GW15_0216635"/>
<name>A0A098PWK4_9XANT</name>
<dbReference type="Proteomes" id="UP000028012">
    <property type="component" value="Unassembled WGS sequence"/>
</dbReference>
<evidence type="ECO:0008006" key="3">
    <source>
        <dbReference type="Google" id="ProtNLM"/>
    </source>
</evidence>
<accession>A0A098PWK4</accession>
<comment type="caution">
    <text evidence="1">The sequence shown here is derived from an EMBL/GenBank/DDBJ whole genome shotgun (WGS) entry which is preliminary data.</text>
</comment>
<proteinExistence type="predicted"/>
<dbReference type="AlphaFoldDB" id="A0A098PWK4"/>
<dbReference type="HOGENOM" id="CLU_2721274_0_0_6"/>
<sequence>MAWLLMVAAAPTAAQQAGHVNSLARLRAGPGGEYRLLGEAKAGKSITVFGCLEDGQRCDVRRPDTRGWRPCS</sequence>
<gene>
    <name evidence="1" type="ORF">GW15_0216635</name>
</gene>
<evidence type="ECO:0000313" key="1">
    <source>
        <dbReference type="EMBL" id="KGE51126.1"/>
    </source>
</evidence>
<evidence type="ECO:0000313" key="2">
    <source>
        <dbReference type="Proteomes" id="UP000028012"/>
    </source>
</evidence>